<dbReference type="Proteomes" id="UP000507470">
    <property type="component" value="Unassembled WGS sequence"/>
</dbReference>
<dbReference type="InterPro" id="IPR000315">
    <property type="entry name" value="Znf_B-box"/>
</dbReference>
<dbReference type="GO" id="GO:0008270">
    <property type="term" value="F:zinc ion binding"/>
    <property type="evidence" value="ECO:0007669"/>
    <property type="project" value="UniProtKB-KW"/>
</dbReference>
<keyword evidence="1" id="KW-0863">Zinc-finger</keyword>
<dbReference type="GO" id="GO:0061630">
    <property type="term" value="F:ubiquitin protein ligase activity"/>
    <property type="evidence" value="ECO:0007669"/>
    <property type="project" value="UniProtKB-EC"/>
</dbReference>
<keyword evidence="1" id="KW-0862">Zinc</keyword>
<evidence type="ECO:0000313" key="3">
    <source>
        <dbReference type="EMBL" id="CAC5426512.1"/>
    </source>
</evidence>
<evidence type="ECO:0000259" key="2">
    <source>
        <dbReference type="PROSITE" id="PS50119"/>
    </source>
</evidence>
<protein>
    <submittedName>
        <fullName evidence="3">TRIM1</fullName>
        <ecNumber evidence="3">2.3.2.27</ecNumber>
    </submittedName>
</protein>
<dbReference type="CDD" id="cd19757">
    <property type="entry name" value="Bbox1"/>
    <property type="match status" value="1"/>
</dbReference>
<keyword evidence="1" id="KW-0479">Metal-binding</keyword>
<dbReference type="AlphaFoldDB" id="A0A6J8F301"/>
<evidence type="ECO:0000256" key="1">
    <source>
        <dbReference type="PROSITE-ProRule" id="PRU00024"/>
    </source>
</evidence>
<evidence type="ECO:0000313" key="4">
    <source>
        <dbReference type="Proteomes" id="UP000507470"/>
    </source>
</evidence>
<dbReference type="PANTHER" id="PTHR25462:SF296">
    <property type="entry name" value="MEIOTIC P26, ISOFORM F"/>
    <property type="match status" value="1"/>
</dbReference>
<keyword evidence="4" id="KW-1185">Reference proteome</keyword>
<feature type="domain" description="B box-type" evidence="2">
    <location>
        <begin position="4"/>
        <end position="54"/>
    </location>
</feature>
<accession>A0A6J8F301</accession>
<keyword evidence="3" id="KW-0012">Acyltransferase</keyword>
<dbReference type="InterPro" id="IPR047153">
    <property type="entry name" value="TRIM45/56/19-like"/>
</dbReference>
<dbReference type="EMBL" id="CACVKT020010430">
    <property type="protein sequence ID" value="CAC5426512.1"/>
    <property type="molecule type" value="Genomic_DNA"/>
</dbReference>
<dbReference type="PROSITE" id="PS50119">
    <property type="entry name" value="ZF_BBOX"/>
    <property type="match status" value="1"/>
</dbReference>
<sequence length="209" mass="24498">MATSKQHLCDICMNQHLTQNAIVHCPECEEKFCEKCKIYHEIAKATKNHEVMPIEHFLKLPKFVQDINLNCTEHDESFVLYCDEHDKPCCAYCLHNAHTRYLETTLSDLMTNLTNIIEYRSENLQDLVKQKTRCKMKIKTTKEAFNAYLDELEADLLDKLQKTFTENEFQIQNMLKDIELRKSNICEMQENVTIVKSVCFSISNFHGHA</sequence>
<reference evidence="3 4" key="1">
    <citation type="submission" date="2020-06" db="EMBL/GenBank/DDBJ databases">
        <authorList>
            <person name="Li R."/>
            <person name="Bekaert M."/>
        </authorList>
    </citation>
    <scope>NUCLEOTIDE SEQUENCE [LARGE SCALE GENOMIC DNA]</scope>
    <source>
        <strain evidence="4">wild</strain>
    </source>
</reference>
<organism evidence="3 4">
    <name type="scientific">Mytilus coruscus</name>
    <name type="common">Sea mussel</name>
    <dbReference type="NCBI Taxonomy" id="42192"/>
    <lineage>
        <taxon>Eukaryota</taxon>
        <taxon>Metazoa</taxon>
        <taxon>Spiralia</taxon>
        <taxon>Lophotrochozoa</taxon>
        <taxon>Mollusca</taxon>
        <taxon>Bivalvia</taxon>
        <taxon>Autobranchia</taxon>
        <taxon>Pteriomorphia</taxon>
        <taxon>Mytilida</taxon>
        <taxon>Mytiloidea</taxon>
        <taxon>Mytilidae</taxon>
        <taxon>Mytilinae</taxon>
        <taxon>Mytilus</taxon>
    </lineage>
</organism>
<keyword evidence="3" id="KW-0808">Transferase</keyword>
<gene>
    <name evidence="3" type="ORF">MCOR_58211</name>
</gene>
<dbReference type="SUPFAM" id="SSF57845">
    <property type="entry name" value="B-box zinc-binding domain"/>
    <property type="match status" value="1"/>
</dbReference>
<name>A0A6J8F301_MYTCO</name>
<dbReference type="Gene3D" id="3.30.160.60">
    <property type="entry name" value="Classic Zinc Finger"/>
    <property type="match status" value="1"/>
</dbReference>
<dbReference type="PANTHER" id="PTHR25462">
    <property type="entry name" value="BONUS, ISOFORM C-RELATED"/>
    <property type="match status" value="1"/>
</dbReference>
<dbReference type="OrthoDB" id="6270329at2759"/>
<dbReference type="EC" id="2.3.2.27" evidence="3"/>
<proteinExistence type="predicted"/>